<evidence type="ECO:0000256" key="12">
    <source>
        <dbReference type="SAM" id="Phobius"/>
    </source>
</evidence>
<evidence type="ECO:0000256" key="9">
    <source>
        <dbReference type="ARBA" id="ARBA00022989"/>
    </source>
</evidence>
<dbReference type="GO" id="GO:0005506">
    <property type="term" value="F:iron ion binding"/>
    <property type="evidence" value="ECO:0007669"/>
    <property type="project" value="InterPro"/>
</dbReference>
<dbReference type="Gene3D" id="1.20.950.20">
    <property type="entry name" value="Transmembrane di-heme cytochromes, Chain C"/>
    <property type="match status" value="1"/>
</dbReference>
<keyword evidence="9 12" id="KW-1133">Transmembrane helix</keyword>
<evidence type="ECO:0000256" key="4">
    <source>
        <dbReference type="ARBA" id="ARBA00022475"/>
    </source>
</evidence>
<evidence type="ECO:0000256" key="3">
    <source>
        <dbReference type="ARBA" id="ARBA00022448"/>
    </source>
</evidence>
<proteinExistence type="inferred from homology"/>
<keyword evidence="11 12" id="KW-0472">Membrane</keyword>
<dbReference type="Proteomes" id="UP001178288">
    <property type="component" value="Chromosome"/>
</dbReference>
<feature type="transmembrane region" description="Helical" evidence="12">
    <location>
        <begin position="125"/>
        <end position="147"/>
    </location>
</feature>
<protein>
    <submittedName>
        <fullName evidence="14">Ni/Fe-hydrogenase, b-type cytochrome subunit</fullName>
    </submittedName>
</protein>
<evidence type="ECO:0000256" key="1">
    <source>
        <dbReference type="ARBA" id="ARBA00004651"/>
    </source>
</evidence>
<keyword evidence="3" id="KW-0813">Transport</keyword>
<evidence type="ECO:0000256" key="5">
    <source>
        <dbReference type="ARBA" id="ARBA00022617"/>
    </source>
</evidence>
<dbReference type="PANTHER" id="PTHR30485">
    <property type="entry name" value="NI/FE-HYDROGENASE 1 B-TYPE CYTOCHROME SUBUNIT"/>
    <property type="match status" value="1"/>
</dbReference>
<keyword evidence="7" id="KW-0479">Metal-binding</keyword>
<keyword evidence="5" id="KW-0349">Heme</keyword>
<evidence type="ECO:0000256" key="10">
    <source>
        <dbReference type="ARBA" id="ARBA00023004"/>
    </source>
</evidence>
<evidence type="ECO:0000256" key="11">
    <source>
        <dbReference type="ARBA" id="ARBA00023136"/>
    </source>
</evidence>
<dbReference type="GO" id="GO:0005886">
    <property type="term" value="C:plasma membrane"/>
    <property type="evidence" value="ECO:0007669"/>
    <property type="project" value="UniProtKB-SubCell"/>
</dbReference>
<dbReference type="KEGG" id="nnv:QNH39_16950"/>
<organism evidence="14 15">
    <name type="scientific">Neobacillus novalis</name>
    <dbReference type="NCBI Taxonomy" id="220687"/>
    <lineage>
        <taxon>Bacteria</taxon>
        <taxon>Bacillati</taxon>
        <taxon>Bacillota</taxon>
        <taxon>Bacilli</taxon>
        <taxon>Bacillales</taxon>
        <taxon>Bacillaceae</taxon>
        <taxon>Neobacillus</taxon>
    </lineage>
</organism>
<dbReference type="InterPro" id="IPR016174">
    <property type="entry name" value="Di-haem_cyt_TM"/>
</dbReference>
<evidence type="ECO:0000256" key="7">
    <source>
        <dbReference type="ARBA" id="ARBA00022723"/>
    </source>
</evidence>
<dbReference type="PANTHER" id="PTHR30485:SF0">
    <property type="entry name" value="NI_FE-HYDROGENASE 1 B-TYPE CYTOCHROME SUBUNIT-RELATED"/>
    <property type="match status" value="1"/>
</dbReference>
<evidence type="ECO:0000256" key="6">
    <source>
        <dbReference type="ARBA" id="ARBA00022692"/>
    </source>
</evidence>
<dbReference type="InterPro" id="IPR011577">
    <property type="entry name" value="Cyt_b561_bac/Ni-Hgenase"/>
</dbReference>
<dbReference type="SUPFAM" id="SSF81342">
    <property type="entry name" value="Transmembrane di-heme cytochromes"/>
    <property type="match status" value="1"/>
</dbReference>
<keyword evidence="15" id="KW-1185">Reference proteome</keyword>
<dbReference type="GO" id="GO:0020037">
    <property type="term" value="F:heme binding"/>
    <property type="evidence" value="ECO:0007669"/>
    <property type="project" value="TreeGrafter"/>
</dbReference>
<feature type="transmembrane region" description="Helical" evidence="12">
    <location>
        <begin position="56"/>
        <end position="77"/>
    </location>
</feature>
<dbReference type="GO" id="GO:0009055">
    <property type="term" value="F:electron transfer activity"/>
    <property type="evidence" value="ECO:0007669"/>
    <property type="project" value="InterPro"/>
</dbReference>
<evidence type="ECO:0000256" key="2">
    <source>
        <dbReference type="ARBA" id="ARBA00008622"/>
    </source>
</evidence>
<dbReference type="AlphaFoldDB" id="A0AA95SDI8"/>
<dbReference type="Pfam" id="PF01292">
    <property type="entry name" value="Ni_hydr_CYTB"/>
    <property type="match status" value="1"/>
</dbReference>
<dbReference type="PRINTS" id="PR00161">
    <property type="entry name" value="NIHGNASECYTB"/>
</dbReference>
<dbReference type="NCBIfam" id="TIGR02125">
    <property type="entry name" value="CytB-hydogenase"/>
    <property type="match status" value="1"/>
</dbReference>
<keyword evidence="10" id="KW-0408">Iron</keyword>
<evidence type="ECO:0000256" key="8">
    <source>
        <dbReference type="ARBA" id="ARBA00022982"/>
    </source>
</evidence>
<comment type="similarity">
    <text evidence="2">Belongs to the HupC/HyaC/HydC family.</text>
</comment>
<sequence>MENDVKVYVWELPVRLYHWINAAAIILLMVTGIYIGKPFAGAGIPEEAYYSNLMGWARYIHFFTAFVFTAAFLYRMYWCFVGNKFAKFNPFRWVFWKDTFHTIKFYLFLKNKKPHFVGHNPLALLSYWIFNYLGSVIVILTGFFMYFEPQKETIWAKMFAWVPYIFGNSFTMRSWHHLTAWAFMLFIVLHVYLAFRDDYLERCGSISSLFTGYKTEPKKAVGEKHDK</sequence>
<evidence type="ECO:0000259" key="13">
    <source>
        <dbReference type="Pfam" id="PF01292"/>
    </source>
</evidence>
<dbReference type="EMBL" id="CP126114">
    <property type="protein sequence ID" value="WHY89067.1"/>
    <property type="molecule type" value="Genomic_DNA"/>
</dbReference>
<comment type="subcellular location">
    <subcellularLocation>
        <location evidence="1">Cell membrane</location>
        <topology evidence="1">Multi-pass membrane protein</topology>
    </subcellularLocation>
</comment>
<accession>A0AA95SDI8</accession>
<evidence type="ECO:0000313" key="14">
    <source>
        <dbReference type="EMBL" id="WHY89067.1"/>
    </source>
</evidence>
<keyword evidence="4" id="KW-1003">Cell membrane</keyword>
<dbReference type="GO" id="GO:0022904">
    <property type="term" value="P:respiratory electron transport chain"/>
    <property type="evidence" value="ECO:0007669"/>
    <property type="project" value="InterPro"/>
</dbReference>
<feature type="domain" description="Cytochrome b561 bacterial/Ni-hydrogenase" evidence="13">
    <location>
        <begin position="9"/>
        <end position="212"/>
    </location>
</feature>
<feature type="transmembrane region" description="Helical" evidence="12">
    <location>
        <begin position="16"/>
        <end position="35"/>
    </location>
</feature>
<feature type="transmembrane region" description="Helical" evidence="12">
    <location>
        <begin position="178"/>
        <end position="195"/>
    </location>
</feature>
<gene>
    <name evidence="14" type="primary">cybH</name>
    <name evidence="14" type="ORF">QNH39_16950</name>
</gene>
<dbReference type="InterPro" id="IPR051542">
    <property type="entry name" value="Hydrogenase_cytochrome"/>
</dbReference>
<dbReference type="InterPro" id="IPR000516">
    <property type="entry name" value="Ni-dep_Hydgase_cyt-B"/>
</dbReference>
<dbReference type="PROSITE" id="PS00883">
    <property type="entry name" value="NI_HGENASE_CYTB_2"/>
    <property type="match status" value="1"/>
</dbReference>
<evidence type="ECO:0000313" key="15">
    <source>
        <dbReference type="Proteomes" id="UP001178288"/>
    </source>
</evidence>
<keyword evidence="8" id="KW-0249">Electron transport</keyword>
<name>A0AA95SDI8_9BACI</name>
<keyword evidence="6 12" id="KW-0812">Transmembrane</keyword>
<reference evidence="14" key="1">
    <citation type="submission" date="2023-05" db="EMBL/GenBank/DDBJ databases">
        <title>Comparative genomics of Bacillaceae isolates and their secondary metabolite potential.</title>
        <authorList>
            <person name="Song L."/>
            <person name="Nielsen L.J."/>
            <person name="Mohite O."/>
            <person name="Xu X."/>
            <person name="Weber T."/>
            <person name="Kovacs A.T."/>
        </authorList>
    </citation>
    <scope>NUCLEOTIDE SEQUENCE</scope>
    <source>
        <strain evidence="14">XLM17</strain>
    </source>
</reference>
<dbReference type="RefSeq" id="WP_156482264.1">
    <property type="nucleotide sequence ID" value="NZ_CP126114.1"/>
</dbReference>